<dbReference type="Pfam" id="PF00565">
    <property type="entry name" value="SNase"/>
    <property type="match status" value="1"/>
</dbReference>
<keyword evidence="3" id="KW-1185">Reference proteome</keyword>
<gene>
    <name evidence="2" type="primary">g7171</name>
    <name evidence="2" type="ORF">VP750_LOCUS6137</name>
</gene>
<dbReference type="PANTHER" id="PTHR12302:SF26">
    <property type="entry name" value="BLR1266 PROTEIN"/>
    <property type="match status" value="1"/>
</dbReference>
<sequence>MPAIDGPVSQAQPHSFDIRCIAKSCIGSILTLVCLVGNVQAEATQQIIEGSARVVDGDTLEVSGERIRLFGLDAPEKAQSCSDQDGRPYACGMQSKEALEKEIGGAPVRCRVKAKDLYGRSVSQCSVPGIGDVGHWLVQHGYAIAYRQYSKAYVPDEEAAHQARQGIWKGNFEVPAEWRREQRNGAVAARNQAKESFVIPGTKALLGTIHDKVKAMRSHRETHEAGCEVKGNISVNGKILFSPGDRGYESVKIDTKAGERWFCDVEQAENAGWRRAKY</sequence>
<dbReference type="EMBL" id="CAXHTA020000011">
    <property type="protein sequence ID" value="CAL5224478.1"/>
    <property type="molecule type" value="Genomic_DNA"/>
</dbReference>
<comment type="caution">
    <text evidence="2">The sequence shown here is derived from an EMBL/GenBank/DDBJ whole genome shotgun (WGS) entry which is preliminary data.</text>
</comment>
<accession>A0ABP1FX72</accession>
<evidence type="ECO:0000313" key="3">
    <source>
        <dbReference type="Proteomes" id="UP001497392"/>
    </source>
</evidence>
<evidence type="ECO:0000313" key="2">
    <source>
        <dbReference type="EMBL" id="CAL5224478.1"/>
    </source>
</evidence>
<organism evidence="2 3">
    <name type="scientific">Coccomyxa viridis</name>
    <dbReference type="NCBI Taxonomy" id="1274662"/>
    <lineage>
        <taxon>Eukaryota</taxon>
        <taxon>Viridiplantae</taxon>
        <taxon>Chlorophyta</taxon>
        <taxon>core chlorophytes</taxon>
        <taxon>Trebouxiophyceae</taxon>
        <taxon>Trebouxiophyceae incertae sedis</taxon>
        <taxon>Coccomyxaceae</taxon>
        <taxon>Coccomyxa</taxon>
    </lineage>
</organism>
<reference evidence="2 3" key="1">
    <citation type="submission" date="2024-06" db="EMBL/GenBank/DDBJ databases">
        <authorList>
            <person name="Kraege A."/>
            <person name="Thomma B."/>
        </authorList>
    </citation>
    <scope>NUCLEOTIDE SEQUENCE [LARGE SCALE GENOMIC DNA]</scope>
</reference>
<dbReference type="SMART" id="SM00318">
    <property type="entry name" value="SNc"/>
    <property type="match status" value="1"/>
</dbReference>
<name>A0ABP1FX72_9CHLO</name>
<dbReference type="SUPFAM" id="SSF50199">
    <property type="entry name" value="Staphylococcal nuclease"/>
    <property type="match status" value="1"/>
</dbReference>
<protein>
    <submittedName>
        <fullName evidence="2">G7171 protein</fullName>
    </submittedName>
</protein>
<evidence type="ECO:0000259" key="1">
    <source>
        <dbReference type="PROSITE" id="PS50830"/>
    </source>
</evidence>
<feature type="domain" description="TNase-like" evidence="1">
    <location>
        <begin position="53"/>
        <end position="170"/>
    </location>
</feature>
<dbReference type="Gene3D" id="2.40.50.90">
    <property type="match status" value="1"/>
</dbReference>
<dbReference type="InterPro" id="IPR035437">
    <property type="entry name" value="SNase_OB-fold_sf"/>
</dbReference>
<dbReference type="PROSITE" id="PS50830">
    <property type="entry name" value="TNASE_3"/>
    <property type="match status" value="1"/>
</dbReference>
<dbReference type="Proteomes" id="UP001497392">
    <property type="component" value="Unassembled WGS sequence"/>
</dbReference>
<dbReference type="PANTHER" id="PTHR12302">
    <property type="entry name" value="EBNA2 BINDING PROTEIN P100"/>
    <property type="match status" value="1"/>
</dbReference>
<dbReference type="InterPro" id="IPR016071">
    <property type="entry name" value="Staphylococal_nuclease_OB-fold"/>
</dbReference>
<proteinExistence type="predicted"/>